<evidence type="ECO:0000313" key="2">
    <source>
        <dbReference type="Proteomes" id="UP000034207"/>
    </source>
</evidence>
<accession>A0A0G0LM99</accession>
<sequence>MVKSIIQKSDFPYRQVSGFIIAYFGDFLRLTANLNDSKNCIVSDHRIIYTALKFVFLARISCVLNPTQNCLTLDCS</sequence>
<organism evidence="1 2">
    <name type="scientific">candidate division CPR2 bacterium GW2011_GWC2_39_10</name>
    <dbReference type="NCBI Taxonomy" id="1618345"/>
    <lineage>
        <taxon>Bacteria</taxon>
        <taxon>Bacteria division CPR2</taxon>
    </lineage>
</organism>
<dbReference type="AlphaFoldDB" id="A0A0G0LM99"/>
<dbReference type="Proteomes" id="UP000034207">
    <property type="component" value="Unassembled WGS sequence"/>
</dbReference>
<gene>
    <name evidence="1" type="ORF">UT18_C0029G0015</name>
</gene>
<proteinExistence type="predicted"/>
<dbReference type="EMBL" id="LBVV01000029">
    <property type="protein sequence ID" value="KKQ93038.1"/>
    <property type="molecule type" value="Genomic_DNA"/>
</dbReference>
<comment type="caution">
    <text evidence="1">The sequence shown here is derived from an EMBL/GenBank/DDBJ whole genome shotgun (WGS) entry which is preliminary data.</text>
</comment>
<reference evidence="1" key="1">
    <citation type="journal article" date="2015" name="Nature">
        <title>rRNA introns, odd ribosomes, and small enigmatic genomes across a large radiation of phyla.</title>
        <authorList>
            <person name="Brown C.T."/>
            <person name="Hug L.A."/>
            <person name="Thomas B.C."/>
            <person name="Sharon I."/>
            <person name="Castelle C.J."/>
            <person name="Singh A."/>
            <person name="Wilkins M.J."/>
            <person name="Williams K.H."/>
            <person name="Banfield J.F."/>
        </authorList>
    </citation>
    <scope>NUCLEOTIDE SEQUENCE [LARGE SCALE GENOMIC DNA]</scope>
</reference>
<name>A0A0G0LM99_UNCC2</name>
<evidence type="ECO:0000313" key="1">
    <source>
        <dbReference type="EMBL" id="KKQ93038.1"/>
    </source>
</evidence>
<protein>
    <submittedName>
        <fullName evidence="1">Uncharacterized protein</fullName>
    </submittedName>
</protein>